<proteinExistence type="predicted"/>
<dbReference type="Gramene" id="Psat04G0535900-T1">
    <property type="protein sequence ID" value="KAI5421882.1"/>
    <property type="gene ID" value="KIW84_045359"/>
</dbReference>
<accession>A0A9D5ARM4</accession>
<reference evidence="3 4" key="1">
    <citation type="journal article" date="2022" name="Nat. Genet.">
        <title>Improved pea reference genome and pan-genome highlight genomic features and evolutionary characteristics.</title>
        <authorList>
            <person name="Yang T."/>
            <person name="Liu R."/>
            <person name="Luo Y."/>
            <person name="Hu S."/>
            <person name="Wang D."/>
            <person name="Wang C."/>
            <person name="Pandey M.K."/>
            <person name="Ge S."/>
            <person name="Xu Q."/>
            <person name="Li N."/>
            <person name="Li G."/>
            <person name="Huang Y."/>
            <person name="Saxena R.K."/>
            <person name="Ji Y."/>
            <person name="Li M."/>
            <person name="Yan X."/>
            <person name="He Y."/>
            <person name="Liu Y."/>
            <person name="Wang X."/>
            <person name="Xiang C."/>
            <person name="Varshney R.K."/>
            <person name="Ding H."/>
            <person name="Gao S."/>
            <person name="Zong X."/>
        </authorList>
    </citation>
    <scope>NUCLEOTIDE SEQUENCE [LARGE SCALE GENOMIC DNA]</scope>
    <source>
        <strain evidence="3 4">cv. Zhongwan 6</strain>
    </source>
</reference>
<dbReference type="Pfam" id="PF22936">
    <property type="entry name" value="Pol_BBD"/>
    <property type="match status" value="1"/>
</dbReference>
<protein>
    <recommendedName>
        <fullName evidence="2">Retrovirus-related Pol polyprotein from transposon TNT 1-94-like beta-barrel domain-containing protein</fullName>
    </recommendedName>
</protein>
<comment type="caution">
    <text evidence="3">The sequence shown here is derived from an EMBL/GenBank/DDBJ whole genome shotgun (WGS) entry which is preliminary data.</text>
</comment>
<dbReference type="InterPro" id="IPR054722">
    <property type="entry name" value="PolX-like_BBD"/>
</dbReference>
<evidence type="ECO:0000259" key="2">
    <source>
        <dbReference type="Pfam" id="PF22936"/>
    </source>
</evidence>
<dbReference type="EMBL" id="JAMSHJ010000004">
    <property type="protein sequence ID" value="KAI5421882.1"/>
    <property type="molecule type" value="Genomic_DNA"/>
</dbReference>
<dbReference type="Proteomes" id="UP001058974">
    <property type="component" value="Chromosome 4"/>
</dbReference>
<name>A0A9D5ARM4_PEA</name>
<feature type="domain" description="Retrovirus-related Pol polyprotein from transposon TNT 1-94-like beta-barrel" evidence="2">
    <location>
        <begin position="105"/>
        <end position="168"/>
    </location>
</feature>
<evidence type="ECO:0000313" key="3">
    <source>
        <dbReference type="EMBL" id="KAI5421882.1"/>
    </source>
</evidence>
<keyword evidence="4" id="KW-1185">Reference proteome</keyword>
<dbReference type="AlphaFoldDB" id="A0A9D5ARM4"/>
<sequence length="170" mass="18970">MNELGRLEKHESQEKKSKGIALKVDSMEDRNDGVSEEDENGMLLVKRLGKKDFKNKKAYVAWEDNDISSSSESESDECANLALMASHHSDGEEDEVCLKTTSNLWYLDSGCSKHMTGDINKFSNLALKAKGYVTYGDNNKGRILGTNKVGVPHFTSIEDVLYVEGLKQIF</sequence>
<evidence type="ECO:0000256" key="1">
    <source>
        <dbReference type="SAM" id="MobiDB-lite"/>
    </source>
</evidence>
<evidence type="ECO:0000313" key="4">
    <source>
        <dbReference type="Proteomes" id="UP001058974"/>
    </source>
</evidence>
<feature type="compositionally biased region" description="Basic and acidic residues" evidence="1">
    <location>
        <begin position="1"/>
        <end position="17"/>
    </location>
</feature>
<organism evidence="3 4">
    <name type="scientific">Pisum sativum</name>
    <name type="common">Garden pea</name>
    <name type="synonym">Lathyrus oleraceus</name>
    <dbReference type="NCBI Taxonomy" id="3888"/>
    <lineage>
        <taxon>Eukaryota</taxon>
        <taxon>Viridiplantae</taxon>
        <taxon>Streptophyta</taxon>
        <taxon>Embryophyta</taxon>
        <taxon>Tracheophyta</taxon>
        <taxon>Spermatophyta</taxon>
        <taxon>Magnoliopsida</taxon>
        <taxon>eudicotyledons</taxon>
        <taxon>Gunneridae</taxon>
        <taxon>Pentapetalae</taxon>
        <taxon>rosids</taxon>
        <taxon>fabids</taxon>
        <taxon>Fabales</taxon>
        <taxon>Fabaceae</taxon>
        <taxon>Papilionoideae</taxon>
        <taxon>50 kb inversion clade</taxon>
        <taxon>NPAAA clade</taxon>
        <taxon>Hologalegina</taxon>
        <taxon>IRL clade</taxon>
        <taxon>Fabeae</taxon>
        <taxon>Lathyrus</taxon>
    </lineage>
</organism>
<feature type="region of interest" description="Disordered" evidence="1">
    <location>
        <begin position="1"/>
        <end position="36"/>
    </location>
</feature>
<gene>
    <name evidence="3" type="ORF">KIW84_045359</name>
</gene>